<protein>
    <submittedName>
        <fullName evidence="1">Uncharacterized protein</fullName>
    </submittedName>
</protein>
<accession>A0A4V2K6F5</accession>
<reference evidence="1 2" key="1">
    <citation type="submission" date="2019-01" db="EMBL/GenBank/DDBJ databases">
        <title>Draft genome sequences of three monokaryotic isolates of the white-rot basidiomycete fungus Dichomitus squalens.</title>
        <authorList>
            <consortium name="DOE Joint Genome Institute"/>
            <person name="Lopez S.C."/>
            <person name="Andreopoulos B."/>
            <person name="Pangilinan J."/>
            <person name="Lipzen A."/>
            <person name="Riley R."/>
            <person name="Ahrendt S."/>
            <person name="Ng V."/>
            <person name="Barry K."/>
            <person name="Daum C."/>
            <person name="Grigoriev I.V."/>
            <person name="Hilden K.S."/>
            <person name="Makela M.R."/>
            <person name="de Vries R.P."/>
        </authorList>
    </citation>
    <scope>NUCLEOTIDE SEQUENCE [LARGE SCALE GENOMIC DNA]</scope>
    <source>
        <strain evidence="1 2">CBS 464.89</strain>
    </source>
</reference>
<dbReference type="EMBL" id="ML145270">
    <property type="protein sequence ID" value="TBU52033.1"/>
    <property type="molecule type" value="Genomic_DNA"/>
</dbReference>
<dbReference type="Proteomes" id="UP000292082">
    <property type="component" value="Unassembled WGS sequence"/>
</dbReference>
<evidence type="ECO:0000313" key="1">
    <source>
        <dbReference type="EMBL" id="TBU52033.1"/>
    </source>
</evidence>
<proteinExistence type="predicted"/>
<feature type="non-terminal residue" evidence="1">
    <location>
        <position position="70"/>
    </location>
</feature>
<organism evidence="1 2">
    <name type="scientific">Dichomitus squalens</name>
    <dbReference type="NCBI Taxonomy" id="114155"/>
    <lineage>
        <taxon>Eukaryota</taxon>
        <taxon>Fungi</taxon>
        <taxon>Dikarya</taxon>
        <taxon>Basidiomycota</taxon>
        <taxon>Agaricomycotina</taxon>
        <taxon>Agaricomycetes</taxon>
        <taxon>Polyporales</taxon>
        <taxon>Polyporaceae</taxon>
        <taxon>Dichomitus</taxon>
    </lineage>
</organism>
<keyword evidence="2" id="KW-1185">Reference proteome</keyword>
<sequence length="70" mass="7864">PTSFSVEGILEAVTRHIVCGDQALALADDVTFTNCLVTMRPKTTRAELPSRAIVRTNITNKFIEYIERLR</sequence>
<feature type="non-terminal residue" evidence="1">
    <location>
        <position position="1"/>
    </location>
</feature>
<name>A0A4V2K6F5_9APHY</name>
<evidence type="ECO:0000313" key="2">
    <source>
        <dbReference type="Proteomes" id="UP000292082"/>
    </source>
</evidence>
<gene>
    <name evidence="1" type="ORF">BD310DRAFT_783173</name>
</gene>
<dbReference type="AlphaFoldDB" id="A0A4V2K6F5"/>